<evidence type="ECO:0000256" key="2">
    <source>
        <dbReference type="ARBA" id="ARBA00022679"/>
    </source>
</evidence>
<evidence type="ECO:0000256" key="1">
    <source>
        <dbReference type="ARBA" id="ARBA00007824"/>
    </source>
</evidence>
<dbReference type="PANTHER" id="PTHR13943">
    <property type="entry name" value="HRAS-LIKE SUPPRESSOR - RELATED"/>
    <property type="match status" value="1"/>
</dbReference>
<dbReference type="GO" id="GO:0016410">
    <property type="term" value="F:N-acyltransferase activity"/>
    <property type="evidence" value="ECO:0007669"/>
    <property type="project" value="TreeGrafter"/>
</dbReference>
<reference evidence="6" key="1">
    <citation type="submission" date="2019-09" db="EMBL/GenBank/DDBJ databases">
        <title>Bird 10,000 Genomes (B10K) Project - Family phase.</title>
        <authorList>
            <person name="Zhang G."/>
        </authorList>
    </citation>
    <scope>NUCLEOTIDE SEQUENCE</scope>
    <source>
        <strain evidence="6">B10K-DU-012-47</strain>
    </source>
</reference>
<evidence type="ECO:0000256" key="3">
    <source>
        <dbReference type="ARBA" id="ARBA00022801"/>
    </source>
</evidence>
<dbReference type="GO" id="GO:0070292">
    <property type="term" value="P:N-acylphosphatidylethanolamine metabolic process"/>
    <property type="evidence" value="ECO:0007669"/>
    <property type="project" value="TreeGrafter"/>
</dbReference>
<dbReference type="GO" id="GO:0004623">
    <property type="term" value="F:phospholipase A2 activity"/>
    <property type="evidence" value="ECO:0007669"/>
    <property type="project" value="TreeGrafter"/>
</dbReference>
<dbReference type="AlphaFoldDB" id="A0A850ZST0"/>
<dbReference type="PROSITE" id="PS51934">
    <property type="entry name" value="LRAT"/>
    <property type="match status" value="1"/>
</dbReference>
<comment type="caution">
    <text evidence="6">The sequence shown here is derived from an EMBL/GenBank/DDBJ whole genome shotgun (WGS) entry which is preliminary data.</text>
</comment>
<evidence type="ECO:0000259" key="5">
    <source>
        <dbReference type="PROSITE" id="PS51934"/>
    </source>
</evidence>
<feature type="domain" description="LRAT" evidence="5">
    <location>
        <begin position="1"/>
        <end position="97"/>
    </location>
</feature>
<dbReference type="Gene3D" id="3.90.1720.10">
    <property type="entry name" value="endopeptidase domain like (from Nostoc punctiforme)"/>
    <property type="match status" value="1"/>
</dbReference>
<keyword evidence="2" id="KW-0808">Transferase</keyword>
<dbReference type="GO" id="GO:0008970">
    <property type="term" value="F:phospholipase A1 activity"/>
    <property type="evidence" value="ECO:0007669"/>
    <property type="project" value="TreeGrafter"/>
</dbReference>
<dbReference type="Pfam" id="PF04970">
    <property type="entry name" value="LRAT"/>
    <property type="match status" value="1"/>
</dbReference>
<comment type="similarity">
    <text evidence="1">Belongs to the H-rev107 family.</text>
</comment>
<dbReference type="OrthoDB" id="421951at2759"/>
<accession>A0A850ZST0</accession>
<evidence type="ECO:0000256" key="4">
    <source>
        <dbReference type="ARBA" id="ARBA00023098"/>
    </source>
</evidence>
<dbReference type="GO" id="GO:0005737">
    <property type="term" value="C:cytoplasm"/>
    <property type="evidence" value="ECO:0007669"/>
    <property type="project" value="TreeGrafter"/>
</dbReference>
<sequence>DCLISSLPCTGKQDLKLGVHKVPVFTRKVKKQLLKEVVQNDKWCVNNKSDQYHTPLPVEEIIRYTEDYIDKDMTYRAFGSNCEHFVKKLRYGGQVSD</sequence>
<keyword evidence="4" id="KW-0443">Lipid metabolism</keyword>
<organism evidence="6 7">
    <name type="scientific">Tichodroma muraria</name>
    <dbReference type="NCBI Taxonomy" id="237442"/>
    <lineage>
        <taxon>Eukaryota</taxon>
        <taxon>Metazoa</taxon>
        <taxon>Chordata</taxon>
        <taxon>Craniata</taxon>
        <taxon>Vertebrata</taxon>
        <taxon>Euteleostomi</taxon>
        <taxon>Archelosauria</taxon>
        <taxon>Archosauria</taxon>
        <taxon>Dinosauria</taxon>
        <taxon>Saurischia</taxon>
        <taxon>Theropoda</taxon>
        <taxon>Coelurosauria</taxon>
        <taxon>Aves</taxon>
        <taxon>Neognathae</taxon>
        <taxon>Neoaves</taxon>
        <taxon>Telluraves</taxon>
        <taxon>Australaves</taxon>
        <taxon>Passeriformes</taxon>
        <taxon>Sittidae</taxon>
        <taxon>Tichodroma</taxon>
    </lineage>
</organism>
<dbReference type="InterPro" id="IPR051496">
    <property type="entry name" value="H-rev107_PLA/AT"/>
</dbReference>
<feature type="non-terminal residue" evidence="6">
    <location>
        <position position="1"/>
    </location>
</feature>
<evidence type="ECO:0000313" key="7">
    <source>
        <dbReference type="Proteomes" id="UP000629438"/>
    </source>
</evidence>
<proteinExistence type="inferred from homology"/>
<feature type="non-terminal residue" evidence="6">
    <location>
        <position position="97"/>
    </location>
</feature>
<dbReference type="EMBL" id="WAAG01102488">
    <property type="protein sequence ID" value="NWI07832.1"/>
    <property type="molecule type" value="Genomic_DNA"/>
</dbReference>
<gene>
    <name evidence="6" type="primary">Hrasls</name>
    <name evidence="6" type="ORF">TICMUR_R12427</name>
</gene>
<dbReference type="PANTHER" id="PTHR13943:SF77">
    <property type="entry name" value="LRAT DOMAIN-CONTAINING PROTEIN"/>
    <property type="match status" value="1"/>
</dbReference>
<protein>
    <submittedName>
        <fullName evidence="6">HRSL1 enzyme</fullName>
    </submittedName>
</protein>
<dbReference type="Proteomes" id="UP000629438">
    <property type="component" value="Unassembled WGS sequence"/>
</dbReference>
<evidence type="ECO:0000313" key="6">
    <source>
        <dbReference type="EMBL" id="NWI07832.1"/>
    </source>
</evidence>
<keyword evidence="7" id="KW-1185">Reference proteome</keyword>
<keyword evidence="3" id="KW-0378">Hydrolase</keyword>
<dbReference type="InterPro" id="IPR007053">
    <property type="entry name" value="LRAT_dom"/>
</dbReference>
<name>A0A850ZST0_9PASS</name>